<proteinExistence type="predicted"/>
<dbReference type="EMBL" id="JACORU010000008">
    <property type="protein sequence ID" value="MBC5766818.1"/>
    <property type="molecule type" value="Genomic_DNA"/>
</dbReference>
<dbReference type="AlphaFoldDB" id="A0A923MAF8"/>
<reference evidence="2" key="1">
    <citation type="submission" date="2020-08" db="EMBL/GenBank/DDBJ databases">
        <title>Ramlibacter sp. GTP1 16S ribosomal RNA gene genome sequencing and assembly.</title>
        <authorList>
            <person name="Kang M."/>
        </authorList>
    </citation>
    <scope>NUCLEOTIDE SEQUENCE</scope>
    <source>
        <strain evidence="2">GTP1</strain>
    </source>
</reference>
<comment type="caution">
    <text evidence="2">The sequence shown here is derived from an EMBL/GenBank/DDBJ whole genome shotgun (WGS) entry which is preliminary data.</text>
</comment>
<feature type="transmembrane region" description="Helical" evidence="1">
    <location>
        <begin position="189"/>
        <end position="209"/>
    </location>
</feature>
<feature type="transmembrane region" description="Helical" evidence="1">
    <location>
        <begin position="21"/>
        <end position="42"/>
    </location>
</feature>
<feature type="transmembrane region" description="Helical" evidence="1">
    <location>
        <begin position="48"/>
        <end position="68"/>
    </location>
</feature>
<organism evidence="2 3">
    <name type="scientific">Ramlibacter albus</name>
    <dbReference type="NCBI Taxonomy" id="2079448"/>
    <lineage>
        <taxon>Bacteria</taxon>
        <taxon>Pseudomonadati</taxon>
        <taxon>Pseudomonadota</taxon>
        <taxon>Betaproteobacteria</taxon>
        <taxon>Burkholderiales</taxon>
        <taxon>Comamonadaceae</taxon>
        <taxon>Ramlibacter</taxon>
    </lineage>
</organism>
<feature type="transmembrane region" description="Helical" evidence="1">
    <location>
        <begin position="216"/>
        <end position="241"/>
    </location>
</feature>
<keyword evidence="3" id="KW-1185">Reference proteome</keyword>
<name>A0A923MAF8_9BURK</name>
<keyword evidence="1" id="KW-0472">Membrane</keyword>
<dbReference type="NCBIfam" id="NF041043">
    <property type="entry name" value="BPSS1780_fam"/>
    <property type="match status" value="1"/>
</dbReference>
<dbReference type="RefSeq" id="WP_187083315.1">
    <property type="nucleotide sequence ID" value="NZ_JACORU010000008.1"/>
</dbReference>
<keyword evidence="1" id="KW-1133">Transmembrane helix</keyword>
<sequence length="258" mass="28174">MKLNIVPARAGIQWVKLGVQTFLRQPLALSGLFFMYLMALLLLNLVPVIGLVVSLAVVPAATLGFMAASRQVNEGRFPLPTVLLTAFRAGQQRFRAMLVLGSVFAATLLAVNLLVNVMVPMPPVPEKADARVVLAMPEFQTRFLLSNLLALPVYLAFWHAPALVHWHGISPVKSIFFSTVAVLRNFGALVVYGLGWFGVSLAGVLLLSVTQAISVFLATALVLPWFLITGTMFFASIYFTFRDSFVADEPPLPETNDE</sequence>
<accession>A0A923MAF8</accession>
<evidence type="ECO:0000256" key="1">
    <source>
        <dbReference type="SAM" id="Phobius"/>
    </source>
</evidence>
<dbReference type="InterPro" id="IPR047798">
    <property type="entry name" value="BPSS1780-like"/>
</dbReference>
<dbReference type="Proteomes" id="UP000596827">
    <property type="component" value="Unassembled WGS sequence"/>
</dbReference>
<evidence type="ECO:0000313" key="2">
    <source>
        <dbReference type="EMBL" id="MBC5766818.1"/>
    </source>
</evidence>
<evidence type="ECO:0000313" key="3">
    <source>
        <dbReference type="Proteomes" id="UP000596827"/>
    </source>
</evidence>
<feature type="transmembrane region" description="Helical" evidence="1">
    <location>
        <begin position="97"/>
        <end position="119"/>
    </location>
</feature>
<gene>
    <name evidence="2" type="ORF">H8R02_20300</name>
</gene>
<keyword evidence="1" id="KW-0812">Transmembrane</keyword>
<protein>
    <recommendedName>
        <fullName evidence="4">DUF2189 domain-containing protein</fullName>
    </recommendedName>
</protein>
<evidence type="ECO:0008006" key="4">
    <source>
        <dbReference type="Google" id="ProtNLM"/>
    </source>
</evidence>